<evidence type="ECO:0000313" key="6">
    <source>
        <dbReference type="Proteomes" id="UP000886750"/>
    </source>
</evidence>
<reference evidence="5" key="2">
    <citation type="submission" date="2021-04" db="EMBL/GenBank/DDBJ databases">
        <authorList>
            <person name="Gilroy R."/>
        </authorList>
    </citation>
    <scope>NUCLEOTIDE SEQUENCE</scope>
    <source>
        <strain evidence="5">1345</strain>
    </source>
</reference>
<dbReference type="PROSITE" id="PS01124">
    <property type="entry name" value="HTH_ARAC_FAMILY_2"/>
    <property type="match status" value="1"/>
</dbReference>
<dbReference type="GO" id="GO:0003700">
    <property type="term" value="F:DNA-binding transcription factor activity"/>
    <property type="evidence" value="ECO:0007669"/>
    <property type="project" value="InterPro"/>
</dbReference>
<gene>
    <name evidence="5" type="ORF">H9729_00490</name>
</gene>
<keyword evidence="1" id="KW-0805">Transcription regulation</keyword>
<proteinExistence type="predicted"/>
<dbReference type="Gene3D" id="1.10.10.60">
    <property type="entry name" value="Homeodomain-like"/>
    <property type="match status" value="2"/>
</dbReference>
<dbReference type="Pfam" id="PF12833">
    <property type="entry name" value="HTH_18"/>
    <property type="match status" value="1"/>
</dbReference>
<name>A0A9D1ZVF4_9FIRM</name>
<evidence type="ECO:0000256" key="3">
    <source>
        <dbReference type="ARBA" id="ARBA00023163"/>
    </source>
</evidence>
<organism evidence="5 6">
    <name type="scientific">Candidatus Borkfalkia excrementigallinarum</name>
    <dbReference type="NCBI Taxonomy" id="2838506"/>
    <lineage>
        <taxon>Bacteria</taxon>
        <taxon>Bacillati</taxon>
        <taxon>Bacillota</taxon>
        <taxon>Clostridia</taxon>
        <taxon>Christensenellales</taxon>
        <taxon>Christensenellaceae</taxon>
        <taxon>Candidatus Borkfalkia</taxon>
    </lineage>
</organism>
<comment type="caution">
    <text evidence="5">The sequence shown here is derived from an EMBL/GenBank/DDBJ whole genome shotgun (WGS) entry which is preliminary data.</text>
</comment>
<dbReference type="InterPro" id="IPR018060">
    <property type="entry name" value="HTH_AraC"/>
</dbReference>
<keyword evidence="2" id="KW-0238">DNA-binding</keyword>
<evidence type="ECO:0000256" key="1">
    <source>
        <dbReference type="ARBA" id="ARBA00023015"/>
    </source>
</evidence>
<feature type="domain" description="HTH araC/xylS-type" evidence="4">
    <location>
        <begin position="301"/>
        <end position="399"/>
    </location>
</feature>
<dbReference type="EMBL" id="DXCQ01000005">
    <property type="protein sequence ID" value="HIY96146.1"/>
    <property type="molecule type" value="Genomic_DNA"/>
</dbReference>
<dbReference type="PANTHER" id="PTHR43280:SF34">
    <property type="entry name" value="ARAC-FAMILY TRANSCRIPTIONAL REGULATOR"/>
    <property type="match status" value="1"/>
</dbReference>
<dbReference type="Proteomes" id="UP000886750">
    <property type="component" value="Unassembled WGS sequence"/>
</dbReference>
<accession>A0A9D1ZVF4</accession>
<dbReference type="InterPro" id="IPR009057">
    <property type="entry name" value="Homeodomain-like_sf"/>
</dbReference>
<evidence type="ECO:0000259" key="4">
    <source>
        <dbReference type="PROSITE" id="PS01124"/>
    </source>
</evidence>
<dbReference type="AlphaFoldDB" id="A0A9D1ZVF4"/>
<keyword evidence="3" id="KW-0804">Transcription</keyword>
<dbReference type="PRINTS" id="PR00032">
    <property type="entry name" value="HTHARAC"/>
</dbReference>
<dbReference type="PANTHER" id="PTHR43280">
    <property type="entry name" value="ARAC-FAMILY TRANSCRIPTIONAL REGULATOR"/>
    <property type="match status" value="1"/>
</dbReference>
<dbReference type="InterPro" id="IPR020449">
    <property type="entry name" value="Tscrpt_reg_AraC-type_HTH"/>
</dbReference>
<sequence length="402" mass="45917">MDNIDYNYLCTVIGNLSGIPIRVFQSEKQVFYYTLVNLPVDPITPYRDEILAIGTHIGYFITPSFHYYGIVNSGTVKIVIGPSIQTKNNDQTLRELAFQCDVPADDTEEFLSGMKSIVPMPLDSIIQILCTMNYVMNEEKLGLSDIRIFDSEQQNLKAKIEEEQTTNNFNSDIEKIQAQQAIHNTLALEQTIVNFVRRGDTVALKDLIDGIPAVRAGILADDQLRQLKNTFIVTATLVSRGAIRGGMDIDDALSLSDAYIQKCELLNNMERITNLLYHMVFDYAGRVEKLRIGKTPSKLVLDVTNYVHHHLSEPVSIEEMAQALYMNRSWMAVKFKQETKMTLTDFILKEKTEEAKRLLRYTDKPITAISAYLGFSSQSHFSHVFKKYTNSLPNEYRKRYNY</sequence>
<evidence type="ECO:0000256" key="2">
    <source>
        <dbReference type="ARBA" id="ARBA00023125"/>
    </source>
</evidence>
<dbReference type="SUPFAM" id="SSF46689">
    <property type="entry name" value="Homeodomain-like"/>
    <property type="match status" value="2"/>
</dbReference>
<dbReference type="SMART" id="SM00342">
    <property type="entry name" value="HTH_ARAC"/>
    <property type="match status" value="1"/>
</dbReference>
<reference evidence="5" key="1">
    <citation type="journal article" date="2021" name="PeerJ">
        <title>Extensive microbial diversity within the chicken gut microbiome revealed by metagenomics and culture.</title>
        <authorList>
            <person name="Gilroy R."/>
            <person name="Ravi A."/>
            <person name="Getino M."/>
            <person name="Pursley I."/>
            <person name="Horton D.L."/>
            <person name="Alikhan N.F."/>
            <person name="Baker D."/>
            <person name="Gharbi K."/>
            <person name="Hall N."/>
            <person name="Watson M."/>
            <person name="Adriaenssens E.M."/>
            <person name="Foster-Nyarko E."/>
            <person name="Jarju S."/>
            <person name="Secka A."/>
            <person name="Antonio M."/>
            <person name="Oren A."/>
            <person name="Chaudhuri R.R."/>
            <person name="La Ragione R."/>
            <person name="Hildebrand F."/>
            <person name="Pallen M.J."/>
        </authorList>
    </citation>
    <scope>NUCLEOTIDE SEQUENCE</scope>
    <source>
        <strain evidence="5">1345</strain>
    </source>
</reference>
<protein>
    <submittedName>
        <fullName evidence="5">Helix-turn-helix domain-containing protein</fullName>
    </submittedName>
</protein>
<dbReference type="GO" id="GO:0043565">
    <property type="term" value="F:sequence-specific DNA binding"/>
    <property type="evidence" value="ECO:0007669"/>
    <property type="project" value="InterPro"/>
</dbReference>
<evidence type="ECO:0000313" key="5">
    <source>
        <dbReference type="EMBL" id="HIY96146.1"/>
    </source>
</evidence>